<feature type="transmembrane region" description="Helical" evidence="1">
    <location>
        <begin position="164"/>
        <end position="184"/>
    </location>
</feature>
<dbReference type="EMBL" id="AAGWGZ010000024">
    <property type="protein sequence ID" value="EBS6850108.1"/>
    <property type="molecule type" value="Genomic_DNA"/>
</dbReference>
<organism evidence="2">
    <name type="scientific">Salmonella enterica</name>
    <name type="common">Salmonella choleraesuis</name>
    <dbReference type="NCBI Taxonomy" id="28901"/>
    <lineage>
        <taxon>Bacteria</taxon>
        <taxon>Pseudomonadati</taxon>
        <taxon>Pseudomonadota</taxon>
        <taxon>Gammaproteobacteria</taxon>
        <taxon>Enterobacterales</taxon>
        <taxon>Enterobacteriaceae</taxon>
        <taxon>Salmonella</taxon>
    </lineage>
</organism>
<proteinExistence type="predicted"/>
<feature type="transmembrane region" description="Helical" evidence="1">
    <location>
        <begin position="204"/>
        <end position="227"/>
    </location>
</feature>
<feature type="transmembrane region" description="Helical" evidence="1">
    <location>
        <begin position="318"/>
        <end position="336"/>
    </location>
</feature>
<gene>
    <name evidence="2" type="ORF">CBX34_21220</name>
</gene>
<feature type="transmembrane region" description="Helical" evidence="1">
    <location>
        <begin position="139"/>
        <end position="158"/>
    </location>
</feature>
<dbReference type="AlphaFoldDB" id="A0A5V0IW88"/>
<reference evidence="2" key="1">
    <citation type="submission" date="2018-07" db="EMBL/GenBank/DDBJ databases">
        <authorList>
            <consortium name="PulseNet: The National Subtyping Network for Foodborne Disease Surveillance"/>
            <person name="Tarr C.L."/>
            <person name="Trees E."/>
            <person name="Katz L.S."/>
            <person name="Carleton-Romer H.A."/>
            <person name="Stroika S."/>
            <person name="Kucerova Z."/>
            <person name="Roache K.F."/>
            <person name="Sabol A.L."/>
            <person name="Besser J."/>
            <person name="Gerner-Smidt P."/>
        </authorList>
    </citation>
    <scope>NUCLEOTIDE SEQUENCE [LARGE SCALE GENOMIC DNA]</scope>
    <source>
        <strain evidence="2">08-0470</strain>
    </source>
</reference>
<keyword evidence="1" id="KW-1133">Transmembrane helix</keyword>
<comment type="caution">
    <text evidence="2">The sequence shown here is derived from an EMBL/GenBank/DDBJ whole genome shotgun (WGS) entry which is preliminary data.</text>
</comment>
<protein>
    <submittedName>
        <fullName evidence="2">Polysaccharide biosynthesis protein</fullName>
    </submittedName>
</protein>
<feature type="transmembrane region" description="Helical" evidence="1">
    <location>
        <begin position="379"/>
        <end position="399"/>
    </location>
</feature>
<accession>A0A5V0IW88</accession>
<feature type="transmembrane region" description="Helical" evidence="1">
    <location>
        <begin position="37"/>
        <end position="62"/>
    </location>
</feature>
<evidence type="ECO:0000256" key="1">
    <source>
        <dbReference type="SAM" id="Phobius"/>
    </source>
</evidence>
<feature type="transmembrane region" description="Helical" evidence="1">
    <location>
        <begin position="233"/>
        <end position="251"/>
    </location>
</feature>
<keyword evidence="1" id="KW-0472">Membrane</keyword>
<feature type="transmembrane region" description="Helical" evidence="1">
    <location>
        <begin position="348"/>
        <end position="367"/>
    </location>
</feature>
<evidence type="ECO:0000313" key="2">
    <source>
        <dbReference type="EMBL" id="EBS6850108.1"/>
    </source>
</evidence>
<feature type="transmembrane region" description="Helical" evidence="1">
    <location>
        <begin position="287"/>
        <end position="306"/>
    </location>
</feature>
<feature type="transmembrane region" description="Helical" evidence="1">
    <location>
        <begin position="106"/>
        <end position="127"/>
    </location>
</feature>
<feature type="transmembrane region" description="Helical" evidence="1">
    <location>
        <begin position="9"/>
        <end position="31"/>
    </location>
</feature>
<keyword evidence="1" id="KW-0812">Transmembrane</keyword>
<name>A0A5V0IW88_SALER</name>
<sequence length="405" mass="46881">MIKLLFNSSLLKTIVILFNLLIPAVVIRSYSAYDFGIYSYLLVYAVVVSILQNGVTASFRNIISNLDNKETLSCLLFTVKRVTFPILTVLFISGVFVSLLLGLDTIYGKIAIFVSVSLINIFYPLIASYFDARGKTVKFVLYEIIFSVLSLALIYILGLLKVNILFVCIITANYRGVYAVFLLIYKYISASSRYPDKYNKNKKYVIFCFEDILFVGIQLINVINSLLFMNMLAGYYGVISFGIFALYYRFISFPQQIVGFSASLIWIRFRQIYFDNKNMARKFLRNLLFVFALLLISWFFIVHFLMETIIRIYSSKNLIYPGELILLNIMICLVLVKDFTSIILNAINIYKAQIILNIFLLFINLLFWKFNYLPRFDTAYLVVLSLLTLICIVVNLFFIKSKVFR</sequence>
<feature type="transmembrane region" description="Helical" evidence="1">
    <location>
        <begin position="82"/>
        <end position="100"/>
    </location>
</feature>